<dbReference type="GO" id="GO:0016887">
    <property type="term" value="F:ATP hydrolysis activity"/>
    <property type="evidence" value="ECO:0007669"/>
    <property type="project" value="InterPro"/>
</dbReference>
<dbReference type="InterPro" id="IPR038729">
    <property type="entry name" value="Rad50/SbcC_AAA"/>
</dbReference>
<keyword evidence="7" id="KW-1185">Reference proteome</keyword>
<dbReference type="InterPro" id="IPR017599">
    <property type="entry name" value="DNA_S_DndD"/>
</dbReference>
<comment type="subunit">
    <text evidence="2">Heterodimer of SbcC and SbcD.</text>
</comment>
<evidence type="ECO:0000313" key="7">
    <source>
        <dbReference type="Proteomes" id="UP000231932"/>
    </source>
</evidence>
<dbReference type="PANTHER" id="PTHR32114:SF2">
    <property type="entry name" value="ABC TRANSPORTER ABCH.3"/>
    <property type="match status" value="1"/>
</dbReference>
<feature type="coiled-coil region" evidence="4">
    <location>
        <begin position="209"/>
        <end position="264"/>
    </location>
</feature>
<reference evidence="7" key="1">
    <citation type="submission" date="2017-11" db="EMBL/GenBank/DDBJ databases">
        <title>Complete Genome Sequence of Kyrpidia sp. Strain EA-1, a thermophilic, hydrogen-oxidizing Bacterium, isolated from the Azores.</title>
        <authorList>
            <person name="Reiner J.E."/>
            <person name="Lapp C.J."/>
            <person name="Bunk B."/>
            <person name="Gescher J."/>
        </authorList>
    </citation>
    <scope>NUCLEOTIDE SEQUENCE [LARGE SCALE GENOMIC DNA]</scope>
    <source>
        <strain evidence="7">EA-1</strain>
    </source>
</reference>
<accession>A0A2K8N6L8</accession>
<dbReference type="NCBIfam" id="TIGR03185">
    <property type="entry name" value="DNA_S_dndD"/>
    <property type="match status" value="1"/>
</dbReference>
<evidence type="ECO:0000256" key="3">
    <source>
        <dbReference type="ARBA" id="ARBA00013368"/>
    </source>
</evidence>
<keyword evidence="4" id="KW-0175">Coiled coil</keyword>
<organism evidence="6 7">
    <name type="scientific">Kyrpidia spormannii</name>
    <dbReference type="NCBI Taxonomy" id="2055160"/>
    <lineage>
        <taxon>Bacteria</taxon>
        <taxon>Bacillati</taxon>
        <taxon>Bacillota</taxon>
        <taxon>Bacilli</taxon>
        <taxon>Bacillales</taxon>
        <taxon>Alicyclobacillaceae</taxon>
        <taxon>Kyrpidia</taxon>
    </lineage>
</organism>
<evidence type="ECO:0000313" key="6">
    <source>
        <dbReference type="EMBL" id="ATY84457.1"/>
    </source>
</evidence>
<dbReference type="AlphaFoldDB" id="A0A2K8N6L8"/>
<evidence type="ECO:0000259" key="5">
    <source>
        <dbReference type="Pfam" id="PF13476"/>
    </source>
</evidence>
<feature type="coiled-coil region" evidence="4">
    <location>
        <begin position="394"/>
        <end position="465"/>
    </location>
</feature>
<sequence>MSEMVIKSITLNNFGVFLGKQTIELYNGRGDGKPVTLIGGLNGCGKTTILDAIFLNLYGKRSPRLPRGESYSDYLRSLISVGIDGKQEESWVELVMEVPDGNDFTALRVRRSWKERQVRVTDRLSVWQDGHLNAYFAEGWDAFIEEQIPVAISELFFFDGERISALAESEETIESLQTAIRSLLGIDTVDRLIKELGTLVRSKERAIKNSDLYEEFKEAHSRLDELDNEIARLNQEQVSLYTRIEQAEKQLEDLEAQYYKLGGNLYEDRERYVTNHQDLTKRSLDLRAEMVALASGALPLTLVRERVERLLLVSRHEELIQKARYILPEIENLQSMLIKQLSTKDEGIQELVNRTIEARYRELSQVANEDINYNLSPAQVQQVLEVISHQTSRSRELIIELDKVETELKQIETNLTLDIDPKQFEFLIEQKTKKKIKIEEYRKEYDNIRSQKARLEAEKRAVETRILHIGNRIAESDDAERIIKYSIKAQEKMRVFRNRLIQQKVGKLAQAITKQYSLLTHKKSLAEEVNVDPVTFRISLKDERSNIIQKSKLSAGERQMLAIAILWGLGKVSGKQLPVIIDTPMGRLDSLHRFNFVSKYLPNASHQVIVLSTDKEIEGDYLRAIEPFINRRYTLVYDELDKSTRIVEGYFNTNSNERESLWHDRETDTIVQ</sequence>
<feature type="domain" description="Rad50/SbcC-type AAA" evidence="5">
    <location>
        <begin position="8"/>
        <end position="253"/>
    </location>
</feature>
<evidence type="ECO:0000256" key="2">
    <source>
        <dbReference type="ARBA" id="ARBA00011322"/>
    </source>
</evidence>
<dbReference type="REBASE" id="225931">
    <property type="entry name" value="M.KspEA1DndDP"/>
</dbReference>
<dbReference type="OrthoDB" id="9795626at2"/>
<dbReference type="SUPFAM" id="SSF52540">
    <property type="entry name" value="P-loop containing nucleoside triphosphate hydrolases"/>
    <property type="match status" value="1"/>
</dbReference>
<dbReference type="EMBL" id="CP024955">
    <property type="protein sequence ID" value="ATY84457.1"/>
    <property type="molecule type" value="Genomic_DNA"/>
</dbReference>
<dbReference type="KEGG" id="kyr:CVV65_05390"/>
<dbReference type="InterPro" id="IPR027417">
    <property type="entry name" value="P-loop_NTPase"/>
</dbReference>
<dbReference type="GO" id="GO:0006302">
    <property type="term" value="P:double-strand break repair"/>
    <property type="evidence" value="ECO:0007669"/>
    <property type="project" value="InterPro"/>
</dbReference>
<evidence type="ECO:0000256" key="4">
    <source>
        <dbReference type="SAM" id="Coils"/>
    </source>
</evidence>
<gene>
    <name evidence="6" type="primary">dndD</name>
    <name evidence="6" type="ORF">CVV65_05390</name>
</gene>
<dbReference type="Gene3D" id="3.40.50.300">
    <property type="entry name" value="P-loop containing nucleotide triphosphate hydrolases"/>
    <property type="match status" value="2"/>
</dbReference>
<proteinExistence type="inferred from homology"/>
<dbReference type="PANTHER" id="PTHR32114">
    <property type="entry name" value="ABC TRANSPORTER ABCH.3"/>
    <property type="match status" value="1"/>
</dbReference>
<evidence type="ECO:0000256" key="1">
    <source>
        <dbReference type="ARBA" id="ARBA00006930"/>
    </source>
</evidence>
<comment type="similarity">
    <text evidence="1">Belongs to the SMC family. SbcC subfamily.</text>
</comment>
<name>A0A2K8N6L8_9BACL</name>
<dbReference type="Proteomes" id="UP000231932">
    <property type="component" value="Chromosome"/>
</dbReference>
<dbReference type="Pfam" id="PF13476">
    <property type="entry name" value="AAA_23"/>
    <property type="match status" value="1"/>
</dbReference>
<protein>
    <recommendedName>
        <fullName evidence="3">Nuclease SbcCD subunit C</fullName>
    </recommendedName>
</protein>